<dbReference type="GO" id="GO:0070475">
    <property type="term" value="P:rRNA base methylation"/>
    <property type="evidence" value="ECO:0007669"/>
    <property type="project" value="TreeGrafter"/>
</dbReference>
<dbReference type="Gene3D" id="3.40.50.150">
    <property type="entry name" value="Vaccinia Virus protein VP39"/>
    <property type="match status" value="1"/>
</dbReference>
<dbReference type="InterPro" id="IPR010286">
    <property type="entry name" value="METTL16/RlmF"/>
</dbReference>
<dbReference type="EMBL" id="CP002046">
    <property type="protein sequence ID" value="EAP86437.1"/>
    <property type="molecule type" value="Genomic_DNA"/>
</dbReference>
<dbReference type="AlphaFoldDB" id="A3U9F1"/>
<dbReference type="Proteomes" id="UP000002297">
    <property type="component" value="Chromosome"/>
</dbReference>
<evidence type="ECO:0000256" key="3">
    <source>
        <dbReference type="SAM" id="Coils"/>
    </source>
</evidence>
<keyword evidence="5" id="KW-1185">Reference proteome</keyword>
<reference evidence="4 5" key="1">
    <citation type="journal article" date="2010" name="J. Bacteriol.">
        <title>The complete genome sequence of Croceibacter atlanticus HTCC2559T.</title>
        <authorList>
            <person name="Oh H.M."/>
            <person name="Kang I."/>
            <person name="Ferriera S."/>
            <person name="Giovannoni S.J."/>
            <person name="Cho J.C."/>
        </authorList>
    </citation>
    <scope>NUCLEOTIDE SEQUENCE [LARGE SCALE GENOMIC DNA]</scope>
    <source>
        <strain evidence="5">ATCC BAA-628 / HTCC2559 / KCTC 12090</strain>
    </source>
</reference>
<dbReference type="GO" id="GO:0052907">
    <property type="term" value="F:23S rRNA (adenine(1618)-N(6))-methyltransferase activity"/>
    <property type="evidence" value="ECO:0007669"/>
    <property type="project" value="TreeGrafter"/>
</dbReference>
<dbReference type="STRING" id="216432.CA2559_10393"/>
<evidence type="ECO:0000313" key="4">
    <source>
        <dbReference type="EMBL" id="EAP86437.1"/>
    </source>
</evidence>
<dbReference type="eggNOG" id="COG3129">
    <property type="taxonomic scope" value="Bacteria"/>
</dbReference>
<proteinExistence type="predicted"/>
<dbReference type="Pfam" id="PF05971">
    <property type="entry name" value="Methyltransf_10"/>
    <property type="match status" value="1"/>
</dbReference>
<protein>
    <submittedName>
        <fullName evidence="4">Uncharacterized protein</fullName>
    </submittedName>
</protein>
<dbReference type="PANTHER" id="PTHR13393">
    <property type="entry name" value="SAM-DEPENDENT METHYLTRANSFERASE"/>
    <property type="match status" value="1"/>
</dbReference>
<keyword evidence="2" id="KW-0808">Transferase</keyword>
<dbReference type="InterPro" id="IPR029063">
    <property type="entry name" value="SAM-dependent_MTases_sf"/>
</dbReference>
<dbReference type="PANTHER" id="PTHR13393:SF0">
    <property type="entry name" value="RNA N6-ADENOSINE-METHYLTRANSFERASE METTL16"/>
    <property type="match status" value="1"/>
</dbReference>
<feature type="coiled-coil region" evidence="3">
    <location>
        <begin position="124"/>
        <end position="151"/>
    </location>
</feature>
<evidence type="ECO:0000256" key="2">
    <source>
        <dbReference type="ARBA" id="ARBA00022679"/>
    </source>
</evidence>
<evidence type="ECO:0000313" key="5">
    <source>
        <dbReference type="Proteomes" id="UP000002297"/>
    </source>
</evidence>
<keyword evidence="3" id="KW-0175">Coiled coil</keyword>
<sequence>MVGSDINKTSVIQAIKNVNYTKGLSEKISIKHQENNANIFEGIINENDQFTFTMCNPPFYTSEKDAEREALKKLKNLNDTTELKLNFGGQSHELWCNGGEALFIKRMIKQSAAFKANVTWFTTLVSRKENLPKLEKQLKKLKASVKVIEMSQGHKKSRILAWQFS</sequence>
<name>A3U9F1_CROAH</name>
<evidence type="ECO:0000256" key="1">
    <source>
        <dbReference type="ARBA" id="ARBA00022603"/>
    </source>
</evidence>
<dbReference type="KEGG" id="cat:CA2559_10393"/>
<dbReference type="SUPFAM" id="SSF53335">
    <property type="entry name" value="S-adenosyl-L-methionine-dependent methyltransferases"/>
    <property type="match status" value="1"/>
</dbReference>
<organism evidence="4 5">
    <name type="scientific">Croceibacter atlanticus (strain ATCC BAA-628 / JCM 21780 / CIP 108009 / IAM 15332 / KCTC 12090 / HTCC2559)</name>
    <dbReference type="NCBI Taxonomy" id="216432"/>
    <lineage>
        <taxon>Bacteria</taxon>
        <taxon>Pseudomonadati</taxon>
        <taxon>Bacteroidota</taxon>
        <taxon>Flavobacteriia</taxon>
        <taxon>Flavobacteriales</taxon>
        <taxon>Flavobacteriaceae</taxon>
        <taxon>Croceibacter</taxon>
    </lineage>
</organism>
<gene>
    <name evidence="4" type="ordered locus">CA2559_10393</name>
</gene>
<accession>A3U9F1</accession>
<keyword evidence="1" id="KW-0489">Methyltransferase</keyword>
<dbReference type="HOGENOM" id="CLU_027534_3_2_10"/>